<dbReference type="NCBIfam" id="TIGR00277">
    <property type="entry name" value="HDIG"/>
    <property type="match status" value="1"/>
</dbReference>
<evidence type="ECO:0000313" key="3">
    <source>
        <dbReference type="EMBL" id="SDC54919.1"/>
    </source>
</evidence>
<protein>
    <submittedName>
        <fullName evidence="3">HDIG domain-containing protein</fullName>
    </submittedName>
</protein>
<reference evidence="4" key="1">
    <citation type="submission" date="2016-10" db="EMBL/GenBank/DDBJ databases">
        <authorList>
            <person name="Varghese N."/>
            <person name="Submissions S."/>
        </authorList>
    </citation>
    <scope>NUCLEOTIDE SEQUENCE [LARGE SCALE GENOMIC DNA]</scope>
    <source>
        <strain evidence="4">DSM 8415</strain>
    </source>
</reference>
<evidence type="ECO:0000313" key="4">
    <source>
        <dbReference type="Proteomes" id="UP000199411"/>
    </source>
</evidence>
<dbReference type="PANTHER" id="PTHR43155">
    <property type="entry name" value="CYCLIC DI-GMP PHOSPHODIESTERASE PA4108-RELATED"/>
    <property type="match status" value="1"/>
</dbReference>
<dbReference type="PANTHER" id="PTHR43155:SF1">
    <property type="entry name" value="3'3'-CGAMP-SPECIFIC PHOSPHODIESTERASE 1"/>
    <property type="match status" value="1"/>
</dbReference>
<proteinExistence type="predicted"/>
<feature type="domain" description="HD" evidence="1">
    <location>
        <begin position="226"/>
        <end position="348"/>
    </location>
</feature>
<evidence type="ECO:0000259" key="2">
    <source>
        <dbReference type="PROSITE" id="PS51832"/>
    </source>
</evidence>
<dbReference type="Proteomes" id="UP000199411">
    <property type="component" value="Unassembled WGS sequence"/>
</dbReference>
<dbReference type="InterPro" id="IPR037522">
    <property type="entry name" value="HD_GYP_dom"/>
</dbReference>
<keyword evidence="4" id="KW-1185">Reference proteome</keyword>
<dbReference type="Pfam" id="PF01966">
    <property type="entry name" value="HD"/>
    <property type="match status" value="1"/>
</dbReference>
<name>A0A1G6MHC6_9BACT</name>
<dbReference type="InterPro" id="IPR006674">
    <property type="entry name" value="HD_domain"/>
</dbReference>
<dbReference type="InterPro" id="IPR006675">
    <property type="entry name" value="HDIG_dom"/>
</dbReference>
<dbReference type="SUPFAM" id="SSF109604">
    <property type="entry name" value="HD-domain/PDEase-like"/>
    <property type="match status" value="2"/>
</dbReference>
<dbReference type="InterPro" id="IPR003607">
    <property type="entry name" value="HD/PDEase_dom"/>
</dbReference>
<dbReference type="AlphaFoldDB" id="A0A1G6MHC6"/>
<dbReference type="PROSITE" id="PS51831">
    <property type="entry name" value="HD"/>
    <property type="match status" value="1"/>
</dbReference>
<organism evidence="3 4">
    <name type="scientific">Desulfurella multipotens</name>
    <dbReference type="NCBI Taxonomy" id="79269"/>
    <lineage>
        <taxon>Bacteria</taxon>
        <taxon>Pseudomonadati</taxon>
        <taxon>Campylobacterota</taxon>
        <taxon>Desulfurellia</taxon>
        <taxon>Desulfurellales</taxon>
        <taxon>Desulfurellaceae</taxon>
        <taxon>Desulfurella</taxon>
    </lineage>
</organism>
<dbReference type="SMART" id="SM00471">
    <property type="entry name" value="HDc"/>
    <property type="match status" value="2"/>
</dbReference>
<dbReference type="Pfam" id="PF13487">
    <property type="entry name" value="HD_5"/>
    <property type="match status" value="1"/>
</dbReference>
<dbReference type="Gene3D" id="1.10.3210.10">
    <property type="entry name" value="Hypothetical protein af1432"/>
    <property type="match status" value="2"/>
</dbReference>
<gene>
    <name evidence="3" type="ORF">SAMN05660835_00996</name>
</gene>
<dbReference type="EMBL" id="FMYU01000006">
    <property type="protein sequence ID" value="SDC54919.1"/>
    <property type="molecule type" value="Genomic_DNA"/>
</dbReference>
<evidence type="ECO:0000259" key="1">
    <source>
        <dbReference type="PROSITE" id="PS51831"/>
    </source>
</evidence>
<sequence>MFLNRKINFTKLIENISNSLDLMAFGENPSHHALRVGFISIIIANTLNLTRTKKIDLYLSCLVHDVGAVGIEGQLLLEENRNMINLQEHAQLGYEILSQIPFCENIALIVKDHHNVSSSSLLSRIIYFADEVDVISRKQEFCNPKDLQAKVFAKFKGKSQFKPILDAFLASTQTDAFLIILNNIDEIKHFLPSYVKDRFIVLDNLKLMTLAKAIAKNFIDIKSKFTLTHSMDVAYTASSIAKNLGFADSDCDLLQTAGFLHDIGKLFVPNSILDFGGKLEGKNWLKMKSHAFYTFSFLTKLGLDKQIVSIASNHHEYLDGSGYPFGLDKTQLSVFDQIMAVADIYSALRQIRPYRQYSLDHNQALEILYGLSNKGKISKFIIDAIPLSVRLWHYY</sequence>
<dbReference type="CDD" id="cd00077">
    <property type="entry name" value="HDc"/>
    <property type="match status" value="2"/>
</dbReference>
<feature type="domain" description="HD-GYP" evidence="2">
    <location>
        <begin position="204"/>
        <end position="395"/>
    </location>
</feature>
<dbReference type="PROSITE" id="PS51832">
    <property type="entry name" value="HD_GYP"/>
    <property type="match status" value="1"/>
</dbReference>
<accession>A0A1G6MHC6</accession>